<accession>A0A2S2KQ04</accession>
<proteinExistence type="predicted"/>
<protein>
    <submittedName>
        <fullName evidence="1">Uncharacterized protein</fullName>
    </submittedName>
</protein>
<gene>
    <name evidence="1" type="ORF">NZNM25_05430</name>
</gene>
<dbReference type="RefSeq" id="WP_109876404.1">
    <property type="nucleotide sequence ID" value="NZ_AP026695.1"/>
</dbReference>
<dbReference type="Proteomes" id="UP000245829">
    <property type="component" value="Unassembled WGS sequence"/>
</dbReference>
<keyword evidence="2" id="KW-1185">Reference proteome</keyword>
<dbReference type="GeneID" id="76209895"/>
<dbReference type="AlphaFoldDB" id="A0A2S2KQ04"/>
<name>A0A2S2KQ04_9ARCH</name>
<organism evidence="1 2">
    <name type="scientific">Nitrosopumilus zosterae</name>
    <dbReference type="NCBI Taxonomy" id="718286"/>
    <lineage>
        <taxon>Archaea</taxon>
        <taxon>Nitrososphaerota</taxon>
        <taxon>Nitrososphaeria</taxon>
        <taxon>Nitrosopumilales</taxon>
        <taxon>Nitrosopumilaceae</taxon>
        <taxon>Nitrosopumilus</taxon>
    </lineage>
</organism>
<dbReference type="EMBL" id="BGKI01000002">
    <property type="protein sequence ID" value="GBH33752.1"/>
    <property type="molecule type" value="Genomic_DNA"/>
</dbReference>
<evidence type="ECO:0000313" key="1">
    <source>
        <dbReference type="EMBL" id="GBH33752.1"/>
    </source>
</evidence>
<reference evidence="1 2" key="1">
    <citation type="submission" date="2018-05" db="EMBL/GenBank/DDBJ databases">
        <title>genome sequencing of Nitrosopumilus sp. NM25.</title>
        <authorList>
            <person name="Mori K."/>
            <person name="Nakagawa T."/>
        </authorList>
    </citation>
    <scope>NUCLEOTIDE SEQUENCE [LARGE SCALE GENOMIC DNA]</scope>
    <source>
        <strain evidence="1 2">NM25</strain>
    </source>
</reference>
<sequence length="92" mass="10812">MTEFSCKQCNHPFEVFPPDKTFTKAESNECVVNGSGLMKCDMIREYRCENCYVVNHVYWHHNEGHDKKILKKAIELLGDNFSRSNAYKVEYD</sequence>
<evidence type="ECO:0000313" key="2">
    <source>
        <dbReference type="Proteomes" id="UP000245829"/>
    </source>
</evidence>
<comment type="caution">
    <text evidence="1">The sequence shown here is derived from an EMBL/GenBank/DDBJ whole genome shotgun (WGS) entry which is preliminary data.</text>
</comment>